<organism evidence="3 4">
    <name type="scientific">Pseudomonas syringae pv. tagetis</name>
    <dbReference type="NCBI Taxonomy" id="129140"/>
    <lineage>
        <taxon>Bacteria</taxon>
        <taxon>Pseudomonadati</taxon>
        <taxon>Pseudomonadota</taxon>
        <taxon>Gammaproteobacteria</taxon>
        <taxon>Pseudomonadales</taxon>
        <taxon>Pseudomonadaceae</taxon>
        <taxon>Pseudomonas</taxon>
    </lineage>
</organism>
<sequence length="763" mass="82884">MAQTILGLGWAALYQMRFTCVERVFRTAPRMEPQYRCWPLLRFRIQIKPSARLSVEHSCRIQRARVGALFSGESRMTRSRKIFAWTGATLLVVLAILVIVIVTFDWNRIKPTLNQKVSEALHRPFAINGDLDVRWTREPELGGWRAWVPSPHFVADDLTLGNPEWSKTPQMVTLKHVEFRLSLLPLLAQQVVIPRIDLTGPEAKLERLADGRANWVFDLPKSDPDAEPSKWVVDIGAIKFDEGLVSFNDQTLNANLDVVIDLLGKPIPFSEIVGSKEAQKAQDKGAVPQDYAFGLAVTGQYHGQKLNGTGKVGGLLALKDANQPFPVQADVKVGDTHAVIAGTLTDPQNLGALDLRLKLSGASLSNLYPLTGVTLPDSPAYSTDGRLVARLHDPAGANFRYEGFNGKIGNSDIHGDLGFVASQPRPRLTGVLVSNQLLFSDLAPLIGADSNAAQKKRGGESKQPSGKVLPVEEFQTDRWRAMDADVEFTGKRIVQSPDLPFTDLYTHLILNDGQLSLEPLRFGVAGGKLDADIRLDGRNKPMQGRAKLSARNFKLKQLFPTFEPMKTSFGELNGDADISGRGNSIAALLGTANGEMKMLVNDGAISRGLMEIAGLNVGNYVVGKLFGDKDVKINCAASDFGIKDGLATSRLFVFDTENAIIYINGTANMKTEQLDLQINPESKGFRVFSLRSPLYVNGPFAKPNAGVQSGPLLLRGAGMVLLGATVGPAAGLLALVATGDSEPNQCGPLLEQMRTGKAPKTVK</sequence>
<evidence type="ECO:0000256" key="1">
    <source>
        <dbReference type="SAM" id="Phobius"/>
    </source>
</evidence>
<dbReference type="InterPro" id="IPR052894">
    <property type="entry name" value="AsmA-related"/>
</dbReference>
<dbReference type="PANTHER" id="PTHR30441:SF9">
    <property type="entry name" value="ASMA FAMILY PROTEIN YHJG"/>
    <property type="match status" value="1"/>
</dbReference>
<dbReference type="AlphaFoldDB" id="A0A0Q0BBI6"/>
<gene>
    <name evidence="3" type="ORF">ALO44_05010</name>
</gene>
<keyword evidence="1" id="KW-1133">Transmembrane helix</keyword>
<dbReference type="EMBL" id="LJRM01000006">
    <property type="protein sequence ID" value="KPY90367.1"/>
    <property type="molecule type" value="Genomic_DNA"/>
</dbReference>
<reference evidence="3 4" key="1">
    <citation type="submission" date="2015-09" db="EMBL/GenBank/DDBJ databases">
        <title>Genome announcement of multiple Pseudomonas syringae strains.</title>
        <authorList>
            <person name="Thakur S."/>
            <person name="Wang P.W."/>
            <person name="Gong Y."/>
            <person name="Weir B.S."/>
            <person name="Guttman D.S."/>
        </authorList>
    </citation>
    <scope>NUCLEOTIDE SEQUENCE [LARGE SCALE GENOMIC DNA]</scope>
    <source>
        <strain evidence="3 4">ICMP4091</strain>
    </source>
</reference>
<protein>
    <submittedName>
        <fullName evidence="3">AsmA</fullName>
    </submittedName>
</protein>
<evidence type="ECO:0000313" key="4">
    <source>
        <dbReference type="Proteomes" id="UP000050474"/>
    </source>
</evidence>
<feature type="transmembrane region" description="Helical" evidence="1">
    <location>
        <begin position="82"/>
        <end position="104"/>
    </location>
</feature>
<keyword evidence="1" id="KW-0472">Membrane</keyword>
<dbReference type="STRING" id="129140.ALO44_05010"/>
<feature type="domain" description="AsmA" evidence="2">
    <location>
        <begin position="76"/>
        <end position="650"/>
    </location>
</feature>
<dbReference type="Proteomes" id="UP000050474">
    <property type="component" value="Unassembled WGS sequence"/>
</dbReference>
<dbReference type="InterPro" id="IPR007844">
    <property type="entry name" value="AsmA"/>
</dbReference>
<dbReference type="PATRIC" id="fig|129140.3.peg.2699"/>
<dbReference type="GO" id="GO:0090313">
    <property type="term" value="P:regulation of protein targeting to membrane"/>
    <property type="evidence" value="ECO:0007669"/>
    <property type="project" value="TreeGrafter"/>
</dbReference>
<evidence type="ECO:0000259" key="2">
    <source>
        <dbReference type="Pfam" id="PF05170"/>
    </source>
</evidence>
<keyword evidence="1" id="KW-0812">Transmembrane</keyword>
<accession>A0A0Q0BBI6</accession>
<comment type="caution">
    <text evidence="3">The sequence shown here is derived from an EMBL/GenBank/DDBJ whole genome shotgun (WGS) entry which is preliminary data.</text>
</comment>
<name>A0A0Q0BBI6_9PSED</name>
<dbReference type="PANTHER" id="PTHR30441">
    <property type="entry name" value="DUF748 DOMAIN-CONTAINING PROTEIN"/>
    <property type="match status" value="1"/>
</dbReference>
<evidence type="ECO:0000313" key="3">
    <source>
        <dbReference type="EMBL" id="KPY90367.1"/>
    </source>
</evidence>
<dbReference type="Pfam" id="PF05170">
    <property type="entry name" value="AsmA"/>
    <property type="match status" value="1"/>
</dbReference>
<dbReference type="GO" id="GO:0005886">
    <property type="term" value="C:plasma membrane"/>
    <property type="evidence" value="ECO:0007669"/>
    <property type="project" value="TreeGrafter"/>
</dbReference>
<proteinExistence type="predicted"/>